<feature type="compositionally biased region" description="Acidic residues" evidence="14">
    <location>
        <begin position="335"/>
        <end position="355"/>
    </location>
</feature>
<keyword evidence="9" id="KW-0539">Nucleus</keyword>
<comment type="subcellular location">
    <subcellularLocation>
        <location evidence="1">Nucleus</location>
    </subcellularLocation>
</comment>
<feature type="region of interest" description="Disordered" evidence="14">
    <location>
        <begin position="1"/>
        <end position="205"/>
    </location>
</feature>
<dbReference type="PANTHER" id="PTHR47958">
    <property type="entry name" value="ATP-DEPENDENT RNA HELICASE DBP3"/>
    <property type="match status" value="1"/>
</dbReference>
<feature type="compositionally biased region" description="Basic and acidic residues" evidence="14">
    <location>
        <begin position="363"/>
        <end position="372"/>
    </location>
</feature>
<dbReference type="PROSITE" id="PS51195">
    <property type="entry name" value="Q_MOTIF"/>
    <property type="match status" value="1"/>
</dbReference>
<keyword evidence="3" id="KW-0507">mRNA processing</keyword>
<dbReference type="EMBL" id="ML978134">
    <property type="protein sequence ID" value="KAF2094635.1"/>
    <property type="molecule type" value="Genomic_DNA"/>
</dbReference>
<keyword evidence="8" id="KW-0508">mRNA splicing</keyword>
<feature type="region of interest" description="Disordered" evidence="14">
    <location>
        <begin position="414"/>
        <end position="437"/>
    </location>
</feature>
<dbReference type="PROSITE" id="PS51194">
    <property type="entry name" value="HELICASE_CTER"/>
    <property type="match status" value="1"/>
</dbReference>
<feature type="domain" description="Helicase C-terminal" evidence="16">
    <location>
        <begin position="747"/>
        <end position="915"/>
    </location>
</feature>
<dbReference type="GO" id="GO:0005634">
    <property type="term" value="C:nucleus"/>
    <property type="evidence" value="ECO:0007669"/>
    <property type="project" value="UniProtKB-SubCell"/>
</dbReference>
<dbReference type="InterPro" id="IPR056149">
    <property type="entry name" value="PRP5/DDX46/KHDC4_KH"/>
</dbReference>
<dbReference type="SMART" id="SM00487">
    <property type="entry name" value="DEXDc"/>
    <property type="match status" value="1"/>
</dbReference>
<evidence type="ECO:0000256" key="14">
    <source>
        <dbReference type="SAM" id="MobiDB-lite"/>
    </source>
</evidence>
<evidence type="ECO:0000256" key="5">
    <source>
        <dbReference type="ARBA" id="ARBA00022801"/>
    </source>
</evidence>
<proteinExistence type="inferred from homology"/>
<dbReference type="InterPro" id="IPR027417">
    <property type="entry name" value="P-loop_NTPase"/>
</dbReference>
<evidence type="ECO:0000256" key="13">
    <source>
        <dbReference type="PROSITE-ProRule" id="PRU00552"/>
    </source>
</evidence>
<dbReference type="Pfam" id="PF00270">
    <property type="entry name" value="DEAD"/>
    <property type="match status" value="1"/>
</dbReference>
<feature type="compositionally biased region" description="Basic and acidic residues" evidence="14">
    <location>
        <begin position="127"/>
        <end position="153"/>
    </location>
</feature>
<dbReference type="GO" id="GO:0016787">
    <property type="term" value="F:hydrolase activity"/>
    <property type="evidence" value="ECO:0007669"/>
    <property type="project" value="UniProtKB-KW"/>
</dbReference>
<dbReference type="Gene3D" id="3.40.50.300">
    <property type="entry name" value="P-loop containing nucleotide triphosphate hydrolases"/>
    <property type="match status" value="2"/>
</dbReference>
<evidence type="ECO:0000259" key="17">
    <source>
        <dbReference type="PROSITE" id="PS51195"/>
    </source>
</evidence>
<evidence type="ECO:0000313" key="19">
    <source>
        <dbReference type="Proteomes" id="UP000799772"/>
    </source>
</evidence>
<dbReference type="InterPro" id="IPR001650">
    <property type="entry name" value="Helicase_C-like"/>
</dbReference>
<keyword evidence="19" id="KW-1185">Reference proteome</keyword>
<keyword evidence="6" id="KW-0347">Helicase</keyword>
<feature type="region of interest" description="Disordered" evidence="14">
    <location>
        <begin position="284"/>
        <end position="401"/>
    </location>
</feature>
<reference evidence="18" key="1">
    <citation type="journal article" date="2020" name="Stud. Mycol.">
        <title>101 Dothideomycetes genomes: a test case for predicting lifestyles and emergence of pathogens.</title>
        <authorList>
            <person name="Haridas S."/>
            <person name="Albert R."/>
            <person name="Binder M."/>
            <person name="Bloem J."/>
            <person name="Labutti K."/>
            <person name="Salamov A."/>
            <person name="Andreopoulos B."/>
            <person name="Baker S."/>
            <person name="Barry K."/>
            <person name="Bills G."/>
            <person name="Bluhm B."/>
            <person name="Cannon C."/>
            <person name="Castanera R."/>
            <person name="Culley D."/>
            <person name="Daum C."/>
            <person name="Ezra D."/>
            <person name="Gonzalez J."/>
            <person name="Henrissat B."/>
            <person name="Kuo A."/>
            <person name="Liang C."/>
            <person name="Lipzen A."/>
            <person name="Lutzoni F."/>
            <person name="Magnuson J."/>
            <person name="Mondo S."/>
            <person name="Nolan M."/>
            <person name="Ohm R."/>
            <person name="Pangilinan J."/>
            <person name="Park H.-J."/>
            <person name="Ramirez L."/>
            <person name="Alfaro M."/>
            <person name="Sun H."/>
            <person name="Tritt A."/>
            <person name="Yoshinaga Y."/>
            <person name="Zwiers L.-H."/>
            <person name="Turgeon B."/>
            <person name="Goodwin S."/>
            <person name="Spatafora J."/>
            <person name="Crous P."/>
            <person name="Grigoriev I."/>
        </authorList>
    </citation>
    <scope>NUCLEOTIDE SEQUENCE</scope>
    <source>
        <strain evidence="18">CBS 133067</strain>
    </source>
</reference>
<dbReference type="Pfam" id="PF23469">
    <property type="entry name" value="KH_12"/>
    <property type="match status" value="1"/>
</dbReference>
<evidence type="ECO:0000256" key="8">
    <source>
        <dbReference type="ARBA" id="ARBA00023187"/>
    </source>
</evidence>
<dbReference type="PROSITE" id="PS51192">
    <property type="entry name" value="HELICASE_ATP_BIND_1"/>
    <property type="match status" value="1"/>
</dbReference>
<keyword evidence="5 18" id="KW-0378">Hydrolase</keyword>
<dbReference type="InterPro" id="IPR014014">
    <property type="entry name" value="RNA_helicase_DEAD_Q_motif"/>
</dbReference>
<dbReference type="InterPro" id="IPR014001">
    <property type="entry name" value="Helicase_ATP-bd"/>
</dbReference>
<feature type="short sequence motif" description="Q motif" evidence="13">
    <location>
        <begin position="525"/>
        <end position="553"/>
    </location>
</feature>
<feature type="domain" description="DEAD-box RNA helicase Q" evidence="17">
    <location>
        <begin position="525"/>
        <end position="553"/>
    </location>
</feature>
<dbReference type="GO" id="GO:0005524">
    <property type="term" value="F:ATP binding"/>
    <property type="evidence" value="ECO:0007669"/>
    <property type="project" value="UniProtKB-KW"/>
</dbReference>
<dbReference type="InterPro" id="IPR011545">
    <property type="entry name" value="DEAD/DEAH_box_helicase_dom"/>
</dbReference>
<evidence type="ECO:0000256" key="7">
    <source>
        <dbReference type="ARBA" id="ARBA00022840"/>
    </source>
</evidence>
<dbReference type="SMART" id="SM00490">
    <property type="entry name" value="HELICc"/>
    <property type="match status" value="1"/>
</dbReference>
<comment type="function">
    <text evidence="10">ATP-dependent RNA helicase involved spliceosome assembly and in nuclear splicing. Catalyzes an ATP-dependent conformational change of U2 snRNP. Bridges U1 and U2 snRNPs and enables stable U2 snRNP association with intron RNA.</text>
</comment>
<evidence type="ECO:0000256" key="2">
    <source>
        <dbReference type="ARBA" id="ARBA00012552"/>
    </source>
</evidence>
<comment type="catalytic activity">
    <reaction evidence="12">
        <text>ATP + H2O = ADP + phosphate + H(+)</text>
        <dbReference type="Rhea" id="RHEA:13065"/>
        <dbReference type="ChEBI" id="CHEBI:15377"/>
        <dbReference type="ChEBI" id="CHEBI:15378"/>
        <dbReference type="ChEBI" id="CHEBI:30616"/>
        <dbReference type="ChEBI" id="CHEBI:43474"/>
        <dbReference type="ChEBI" id="CHEBI:456216"/>
        <dbReference type="EC" id="3.6.4.13"/>
    </reaction>
</comment>
<dbReference type="FunFam" id="3.40.50.300:FF:000079">
    <property type="entry name" value="probable ATP-dependent RNA helicase DDX17"/>
    <property type="match status" value="1"/>
</dbReference>
<evidence type="ECO:0000313" key="18">
    <source>
        <dbReference type="EMBL" id="KAF2094635.1"/>
    </source>
</evidence>
<dbReference type="Proteomes" id="UP000799772">
    <property type="component" value="Unassembled WGS sequence"/>
</dbReference>
<dbReference type="GO" id="GO:0006397">
    <property type="term" value="P:mRNA processing"/>
    <property type="evidence" value="ECO:0007669"/>
    <property type="project" value="UniProtKB-KW"/>
</dbReference>
<evidence type="ECO:0000256" key="12">
    <source>
        <dbReference type="ARBA" id="ARBA00047984"/>
    </source>
</evidence>
<keyword evidence="4" id="KW-0547">Nucleotide-binding</keyword>
<dbReference type="InterPro" id="IPR000629">
    <property type="entry name" value="RNA-helicase_DEAD-box_CS"/>
</dbReference>
<organism evidence="18 19">
    <name type="scientific">Rhizodiscina lignyota</name>
    <dbReference type="NCBI Taxonomy" id="1504668"/>
    <lineage>
        <taxon>Eukaryota</taxon>
        <taxon>Fungi</taxon>
        <taxon>Dikarya</taxon>
        <taxon>Ascomycota</taxon>
        <taxon>Pezizomycotina</taxon>
        <taxon>Dothideomycetes</taxon>
        <taxon>Pleosporomycetidae</taxon>
        <taxon>Aulographales</taxon>
        <taxon>Rhizodiscinaceae</taxon>
        <taxon>Rhizodiscina</taxon>
    </lineage>
</organism>
<evidence type="ECO:0000259" key="16">
    <source>
        <dbReference type="PROSITE" id="PS51194"/>
    </source>
</evidence>
<dbReference type="PROSITE" id="PS00039">
    <property type="entry name" value="DEAD_ATP_HELICASE"/>
    <property type="match status" value="1"/>
</dbReference>
<evidence type="ECO:0000256" key="3">
    <source>
        <dbReference type="ARBA" id="ARBA00022664"/>
    </source>
</evidence>
<dbReference type="AlphaFoldDB" id="A0A9P4I8H6"/>
<name>A0A9P4I8H6_9PEZI</name>
<dbReference type="GO" id="GO:0003676">
    <property type="term" value="F:nucleic acid binding"/>
    <property type="evidence" value="ECO:0007669"/>
    <property type="project" value="InterPro"/>
</dbReference>
<feature type="compositionally biased region" description="Polar residues" evidence="14">
    <location>
        <begin position="108"/>
        <end position="125"/>
    </location>
</feature>
<feature type="compositionally biased region" description="Basic and acidic residues" evidence="14">
    <location>
        <begin position="934"/>
        <end position="956"/>
    </location>
</feature>
<feature type="compositionally biased region" description="Basic and acidic residues" evidence="14">
    <location>
        <begin position="19"/>
        <end position="45"/>
    </location>
</feature>
<protein>
    <recommendedName>
        <fullName evidence="2">RNA helicase</fullName>
        <ecNumber evidence="2">3.6.4.13</ecNumber>
    </recommendedName>
</protein>
<dbReference type="SUPFAM" id="SSF52540">
    <property type="entry name" value="P-loop containing nucleoside triphosphate hydrolases"/>
    <property type="match status" value="2"/>
</dbReference>
<feature type="compositionally biased region" description="Polar residues" evidence="14">
    <location>
        <begin position="416"/>
        <end position="429"/>
    </location>
</feature>
<feature type="compositionally biased region" description="Low complexity" evidence="14">
    <location>
        <begin position="183"/>
        <end position="195"/>
    </location>
</feature>
<feature type="domain" description="Helicase ATP-binding" evidence="15">
    <location>
        <begin position="556"/>
        <end position="736"/>
    </location>
</feature>
<evidence type="ECO:0000256" key="10">
    <source>
        <dbReference type="ARBA" id="ARBA00037330"/>
    </source>
</evidence>
<accession>A0A9P4I8H6</accession>
<comment type="similarity">
    <text evidence="11">Belongs to the DEAD box helicase family. DDX46/PRP5 subfamily.</text>
</comment>
<feature type="compositionally biased region" description="Acidic residues" evidence="14">
    <location>
        <begin position="957"/>
        <end position="967"/>
    </location>
</feature>
<evidence type="ECO:0000256" key="9">
    <source>
        <dbReference type="ARBA" id="ARBA00023242"/>
    </source>
</evidence>
<feature type="compositionally biased region" description="Basic and acidic residues" evidence="14">
    <location>
        <begin position="55"/>
        <end position="94"/>
    </location>
</feature>
<keyword evidence="7" id="KW-0067">ATP-binding</keyword>
<evidence type="ECO:0000256" key="1">
    <source>
        <dbReference type="ARBA" id="ARBA00004123"/>
    </source>
</evidence>
<evidence type="ECO:0000259" key="15">
    <source>
        <dbReference type="PROSITE" id="PS51192"/>
    </source>
</evidence>
<feature type="region of interest" description="Disordered" evidence="14">
    <location>
        <begin position="925"/>
        <end position="998"/>
    </location>
</feature>
<gene>
    <name evidence="18" type="ORF">NA57DRAFT_80433</name>
</gene>
<comment type="caution">
    <text evidence="18">The sequence shown here is derived from an EMBL/GenBank/DDBJ whole genome shotgun (WGS) entry which is preliminary data.</text>
</comment>
<dbReference type="GO" id="GO:0003724">
    <property type="term" value="F:RNA helicase activity"/>
    <property type="evidence" value="ECO:0007669"/>
    <property type="project" value="UniProtKB-EC"/>
</dbReference>
<dbReference type="OrthoDB" id="196131at2759"/>
<evidence type="ECO:0000256" key="11">
    <source>
        <dbReference type="ARBA" id="ARBA00038511"/>
    </source>
</evidence>
<dbReference type="CDD" id="cd18787">
    <property type="entry name" value="SF2_C_DEAD"/>
    <property type="match status" value="1"/>
</dbReference>
<evidence type="ECO:0000256" key="4">
    <source>
        <dbReference type="ARBA" id="ARBA00022741"/>
    </source>
</evidence>
<evidence type="ECO:0000256" key="6">
    <source>
        <dbReference type="ARBA" id="ARBA00022806"/>
    </source>
</evidence>
<sequence>MNNARDANGVPYQRRHYGREHDGYRRTVDRRDDDSYRAGRRDRSRERRRSRSPVKNREPDRDRRYRSRERDNRGKRDDSRDRRNGDRHTERDAPAGKSEVIIQVTLAADSNTNPLTSYPQQSTSNKQAEEEKKKAEDEKKKQAERLAKLEAWKAKHAAAKQKEQKATAADTRSPLPDVDKKTTPATSPPASSAAPNGIVRPEPASYAGKFDPKAIAKKKGASNATVKAALGDDVLVPSKNRLASISKFGTLSVSATDVKGSARDNVSISSIRPLKAKGNLSGFGFGSKAAPDNNASASKQGLDLAEEETTRRKLERLPSPPPGAKDDDAVNTNGIEEDVDDADEDMQDGGTEEEMAAAARAAAEMRENRWDAEDPVEPVDGGGDIQMTNAQETTSSEAVAEEEVDPLDAFMAGLADTSTRPGNLGSQTMSRKRPRQEPEAIFSDAEDVDMVAVGDADDILGLTEKKKKKDIPTTDHSKIAYEPFRKNFFTEPSEIAEMTEEEVAALRLELGDIKVDGKNVPRPITKWGQCGLSFKTMDQIERLGFDEPTPIQCQAIPVIMSGRDVLAVAKTGSGKTMAFLLPMFRHIKDQRPRDKRRNEGPMALILAPTRELVVQIFRECRPFARELDFRVVCAYGGSSIKEQIGELKLGADVVVATPGRMIDLLASNSGRVTNLRRITYVVLDEADRMFDMGFRPQIKKILENTRPDRQTVCFSATFREKLEGLVKEELKDQINIRVGGGLAVPPEITQIVEIIPEEKKPNRLLQILGEEFSRNDDTRILIFVQRQEKAGQIISELFAKGYGCNAIHGGNDQSDREEVIKDFKAGVVQIVIATSVAARGLDVKELALVINYECPDHVEDYIHRVGRTGRAGSKGTAVTFVTDKEENSFIWLKRVLVASNMPVPEELLELAKKIKKKIDNKETRYQRGGFGGKGLERFTKDRDEAKSRERALFRNDDDPDTDEEEEKKDEAVLKITAGPSVQAKDSPTQPAAQLAPGLPSLDGEIIVTKTEAPAASTSNNPLDKVKAAVASIDDRLTKRGQLRPGQPIDNKGPDAGAFHATLEINDFPQKARWAVTNRTNVSKILDATGTSITTKGSHYQQGVEPPEGSEPKLYILVEGDTELAVTEAMMELRRLLREGAIAAAAAEAKAPTTGRYSVV</sequence>
<dbReference type="EC" id="3.6.4.13" evidence="2"/>
<dbReference type="GO" id="GO:0008380">
    <property type="term" value="P:RNA splicing"/>
    <property type="evidence" value="ECO:0007669"/>
    <property type="project" value="UniProtKB-KW"/>
</dbReference>
<dbReference type="Pfam" id="PF00271">
    <property type="entry name" value="Helicase_C"/>
    <property type="match status" value="1"/>
</dbReference>